<evidence type="ECO:0000259" key="8">
    <source>
        <dbReference type="PROSITE" id="PS51294"/>
    </source>
</evidence>
<accession>A0AAN8IRY8</accession>
<feature type="compositionally biased region" description="Acidic residues" evidence="5">
    <location>
        <begin position="1093"/>
        <end position="1105"/>
    </location>
</feature>
<feature type="compositionally biased region" description="Low complexity" evidence="5">
    <location>
        <begin position="1346"/>
        <end position="1365"/>
    </location>
</feature>
<dbReference type="EMBL" id="JAKLMC020000002">
    <property type="protein sequence ID" value="KAK5957607.1"/>
    <property type="molecule type" value="Genomic_DNA"/>
</dbReference>
<feature type="compositionally biased region" description="Polar residues" evidence="5">
    <location>
        <begin position="301"/>
        <end position="311"/>
    </location>
</feature>
<dbReference type="PROSITE" id="PS50157">
    <property type="entry name" value="ZINC_FINGER_C2H2_2"/>
    <property type="match status" value="2"/>
</dbReference>
<gene>
    <name evidence="9" type="ORF">OHC33_000794</name>
</gene>
<name>A0AAN8IRY8_9EURO</name>
<dbReference type="PROSITE" id="PS50090">
    <property type="entry name" value="MYB_LIKE"/>
    <property type="match status" value="2"/>
</dbReference>
<feature type="region of interest" description="Disordered" evidence="5">
    <location>
        <begin position="981"/>
        <end position="1410"/>
    </location>
</feature>
<feature type="compositionally biased region" description="Basic and acidic residues" evidence="5">
    <location>
        <begin position="1125"/>
        <end position="1145"/>
    </location>
</feature>
<feature type="region of interest" description="Disordered" evidence="5">
    <location>
        <begin position="299"/>
        <end position="776"/>
    </location>
</feature>
<keyword evidence="10" id="KW-1185">Reference proteome</keyword>
<feature type="compositionally biased region" description="Acidic residues" evidence="5">
    <location>
        <begin position="503"/>
        <end position="512"/>
    </location>
</feature>
<dbReference type="SMART" id="SM00355">
    <property type="entry name" value="ZnF_C2H2"/>
    <property type="match status" value="2"/>
</dbReference>
<dbReference type="Proteomes" id="UP001316803">
    <property type="component" value="Unassembled WGS sequence"/>
</dbReference>
<keyword evidence="3" id="KW-0539">Nucleus</keyword>
<dbReference type="InterPro" id="IPR013087">
    <property type="entry name" value="Znf_C2H2_type"/>
</dbReference>
<organism evidence="9 10">
    <name type="scientific">Knufia fluminis</name>
    <dbReference type="NCBI Taxonomy" id="191047"/>
    <lineage>
        <taxon>Eukaryota</taxon>
        <taxon>Fungi</taxon>
        <taxon>Dikarya</taxon>
        <taxon>Ascomycota</taxon>
        <taxon>Pezizomycotina</taxon>
        <taxon>Eurotiomycetes</taxon>
        <taxon>Chaetothyriomycetidae</taxon>
        <taxon>Chaetothyriales</taxon>
        <taxon>Trichomeriaceae</taxon>
        <taxon>Knufia</taxon>
    </lineage>
</organism>
<feature type="compositionally biased region" description="Polar residues" evidence="5">
    <location>
        <begin position="410"/>
        <end position="429"/>
    </location>
</feature>
<dbReference type="PANTHER" id="PTHR46380:SF2">
    <property type="entry name" value="CYCLIN-D-BINDING MYB-LIKE TRANSCRIPTION FACTOR 1"/>
    <property type="match status" value="1"/>
</dbReference>
<dbReference type="GO" id="GO:0008270">
    <property type="term" value="F:zinc ion binding"/>
    <property type="evidence" value="ECO:0007669"/>
    <property type="project" value="UniProtKB-KW"/>
</dbReference>
<feature type="compositionally biased region" description="Acidic residues" evidence="5">
    <location>
        <begin position="1050"/>
        <end position="1083"/>
    </location>
</feature>
<feature type="compositionally biased region" description="Basic and acidic residues" evidence="5">
    <location>
        <begin position="1370"/>
        <end position="1380"/>
    </location>
</feature>
<dbReference type="Gene3D" id="3.30.160.60">
    <property type="entry name" value="Classic Zinc Finger"/>
    <property type="match status" value="1"/>
</dbReference>
<reference evidence="9 10" key="1">
    <citation type="submission" date="2022-12" db="EMBL/GenBank/DDBJ databases">
        <title>Genomic features and morphological characterization of a novel Knufia sp. strain isolated from spacecraft assembly facility.</title>
        <authorList>
            <person name="Teixeira M."/>
            <person name="Chander A.M."/>
            <person name="Stajich J.E."/>
            <person name="Venkateswaran K."/>
        </authorList>
    </citation>
    <scope>NUCLEOTIDE SEQUENCE [LARGE SCALE GENOMIC DNA]</scope>
    <source>
        <strain evidence="9 10">FJI-L2-BK-P2</strain>
    </source>
</reference>
<evidence type="ECO:0000259" key="7">
    <source>
        <dbReference type="PROSITE" id="PS50157"/>
    </source>
</evidence>
<feature type="domain" description="Myb-like" evidence="6">
    <location>
        <begin position="905"/>
        <end position="969"/>
    </location>
</feature>
<evidence type="ECO:0000256" key="3">
    <source>
        <dbReference type="ARBA" id="ARBA00023242"/>
    </source>
</evidence>
<feature type="domain" description="HTH myb-type" evidence="8">
    <location>
        <begin position="860"/>
        <end position="906"/>
    </location>
</feature>
<feature type="compositionally biased region" description="Low complexity" evidence="5">
    <location>
        <begin position="1219"/>
        <end position="1238"/>
    </location>
</feature>
<evidence type="ECO:0000256" key="5">
    <source>
        <dbReference type="SAM" id="MobiDB-lite"/>
    </source>
</evidence>
<feature type="compositionally biased region" description="Polar residues" evidence="5">
    <location>
        <begin position="384"/>
        <end position="395"/>
    </location>
</feature>
<evidence type="ECO:0000256" key="1">
    <source>
        <dbReference type="ARBA" id="ARBA00004123"/>
    </source>
</evidence>
<feature type="domain" description="C2H2-type" evidence="7">
    <location>
        <begin position="275"/>
        <end position="302"/>
    </location>
</feature>
<feature type="region of interest" description="Disordered" evidence="5">
    <location>
        <begin position="1"/>
        <end position="196"/>
    </location>
</feature>
<evidence type="ECO:0000313" key="9">
    <source>
        <dbReference type="EMBL" id="KAK5957607.1"/>
    </source>
</evidence>
<dbReference type="InterPro" id="IPR017930">
    <property type="entry name" value="Myb_dom"/>
</dbReference>
<keyword evidence="4" id="KW-0479">Metal-binding</keyword>
<evidence type="ECO:0000256" key="2">
    <source>
        <dbReference type="ARBA" id="ARBA00023125"/>
    </source>
</evidence>
<evidence type="ECO:0000256" key="4">
    <source>
        <dbReference type="PROSITE-ProRule" id="PRU00042"/>
    </source>
</evidence>
<feature type="compositionally biased region" description="Basic residues" evidence="5">
    <location>
        <begin position="667"/>
        <end position="676"/>
    </location>
</feature>
<dbReference type="GO" id="GO:0003700">
    <property type="term" value="F:DNA-binding transcription factor activity"/>
    <property type="evidence" value="ECO:0007669"/>
    <property type="project" value="TreeGrafter"/>
</dbReference>
<dbReference type="Gene3D" id="1.10.10.60">
    <property type="entry name" value="Homeodomain-like"/>
    <property type="match status" value="2"/>
</dbReference>
<feature type="compositionally biased region" description="Acidic residues" evidence="5">
    <location>
        <begin position="733"/>
        <end position="747"/>
    </location>
</feature>
<feature type="compositionally biased region" description="Polar residues" evidence="5">
    <location>
        <begin position="1158"/>
        <end position="1177"/>
    </location>
</feature>
<dbReference type="SMART" id="SM00717">
    <property type="entry name" value="SANT"/>
    <property type="match status" value="2"/>
</dbReference>
<feature type="compositionally biased region" description="Polar residues" evidence="5">
    <location>
        <begin position="1106"/>
        <end position="1116"/>
    </location>
</feature>
<feature type="compositionally biased region" description="Low complexity" evidence="5">
    <location>
        <begin position="326"/>
        <end position="336"/>
    </location>
</feature>
<evidence type="ECO:0000313" key="10">
    <source>
        <dbReference type="Proteomes" id="UP001316803"/>
    </source>
</evidence>
<dbReference type="PROSITE" id="PS00028">
    <property type="entry name" value="ZINC_FINGER_C2H2_1"/>
    <property type="match status" value="2"/>
</dbReference>
<feature type="compositionally biased region" description="Acidic residues" evidence="5">
    <location>
        <begin position="1146"/>
        <end position="1155"/>
    </location>
</feature>
<comment type="subcellular location">
    <subcellularLocation>
        <location evidence="1">Nucleus</location>
    </subcellularLocation>
</comment>
<feature type="compositionally biased region" description="Polar residues" evidence="5">
    <location>
        <begin position="110"/>
        <end position="124"/>
    </location>
</feature>
<feature type="compositionally biased region" description="Acidic residues" evidence="5">
    <location>
        <begin position="1382"/>
        <end position="1395"/>
    </location>
</feature>
<feature type="compositionally biased region" description="Polar residues" evidence="5">
    <location>
        <begin position="1424"/>
        <end position="1439"/>
    </location>
</feature>
<sequence length="1462" mass="159135">MAKLAKSKSNQLKSASSRLIEPWNIPTSTLSTPSSQKLMPPPARPAQSSDSVATPVQQKAPNGDAKGEDTSSAKKKRRRRGGKVGRDSFSDNTTTTSDQPTNGDPGRPAQATSKPASTMSSQAARPSISDLRPTISQEEQTVYEKEPEMFGDYAYSVAGDSHDELETPATTKTTKRDKRKKAAANTVAANDLPEEAIEEDNTHEVHLQTAHGGHEGVEKPQITSDLDQAIQLAVPAPTKLLDGRFECPFTCGKSFSSGKVARRHAREQHLESNKFQCESCGKGYARKDKYDLHIKSHAAENATSTKQSAEPAQTEKPAVNGEMPRGASAKGSAIASGSGGADNDDVFLHEEAEPEILPTHSAAIHDPVTSAESEIESEDENLNDGVSTNTTTSAVDTKDDVPMEDATGDETASTSDAEAEVSTTKSSASPVPKISAHKNALKRKRSSPSPRPISSVRKRARREATPDSPEVEESEQEQSAPSDAESSKASEANAASRNGTVDSDVEMQDSDQEIQGGESAPEPVKLSVRPKVKDKLPKAASRVKETTKKPEIASAKHTKPSGSSAPGKAKAASPQPSARRQSSMDDFVSRSRSASDANVKASSSGMKEISVNIPPRQKAKPQEKQKDQVLSSKQRPAKPKSSKGKERAREEDDGQEIIEDSEAQQRPTRRAKKTKEKLREDEEDEEVKEESETHSSDRPKATTIARRTSSLSSKPRPKVKRKSKVAARLQEDKSEEEQSETQEESGSDVDVPKRKARKPPKLSTRASTSTSGQTGRFSDEEVQILLSWRDSFCAEHDLTATEFNDVMTASMRRDKDHPWPYKFITRAEFLNEYREQLPNRERRSMNRFRERHFQNVETSPWTKDEDNELRGLVNQLGSKWVEIGQLMGRTGDAVHQRWKHKLNYGHEVKDGEWTDDEISRLEDVVEAYAKSKGTTARDDDLNIPWHAISLKVGNGRSAQQCSNRWRVNTTRRVKGRFTKVPLDDRIPGRATKLPKVESKAPKAKRKSKIPRTPSKLSQRLAGDDGTPKAKSSSQKQGSAKKVFKSAERVEDSDEEADDEKEEPEQTDIESDDQNQTSDAEEEDVSKSKSQEATSDDQQAESDNDASEQQSATASDAESNDSEANVEGRVDGDAEMKDAEDIKQEQEQDEEEDSDAGETVNQASGTGSESEPDNTSDTIEVRSPTPPPPSSRTRTRASQSQGQSPPHSQQNCSTKKKAKQPSPLKSSQPQLPSQTQKSTRTPAISKNPLRAAKTPANALSLSQLHAGTQANSSAKRTITNTVQSRVPDSVIEERPSPELSVRRRPVSSPLGMLTDGQMDVDEEEDTINVKSPLDDSFLSARSKTGLRSGSGTTDSGSDGSSSGSGSESEESPSRSRSKSESGSESEETASEDEQDTKDERSAPNASQGSFWASVNGIAKRFVPGLSQNQVQGTASQTQPSNKRRSLADALTQGAADDSDSDDE</sequence>
<feature type="compositionally biased region" description="Low complexity" evidence="5">
    <location>
        <begin position="1195"/>
        <end position="1209"/>
    </location>
</feature>
<proteinExistence type="predicted"/>
<feature type="compositionally biased region" description="Basic residues" evidence="5">
    <location>
        <begin position="73"/>
        <end position="83"/>
    </location>
</feature>
<feature type="compositionally biased region" description="Acidic residues" evidence="5">
    <location>
        <begin position="373"/>
        <end position="382"/>
    </location>
</feature>
<feature type="compositionally biased region" description="Basic residues" evidence="5">
    <location>
        <begin position="173"/>
        <end position="182"/>
    </location>
</feature>
<keyword evidence="4" id="KW-0862">Zinc</keyword>
<feature type="compositionally biased region" description="Basic and acidic residues" evidence="5">
    <location>
        <begin position="690"/>
        <end position="700"/>
    </location>
</feature>
<feature type="compositionally biased region" description="Low complexity" evidence="5">
    <location>
        <begin position="560"/>
        <end position="578"/>
    </location>
</feature>
<feature type="domain" description="Myb-like" evidence="6">
    <location>
        <begin position="853"/>
        <end position="902"/>
    </location>
</feature>
<feature type="compositionally biased region" description="Polar residues" evidence="5">
    <location>
        <begin position="7"/>
        <end position="17"/>
    </location>
</feature>
<evidence type="ECO:0000259" key="6">
    <source>
        <dbReference type="PROSITE" id="PS50090"/>
    </source>
</evidence>
<dbReference type="CDD" id="cd00167">
    <property type="entry name" value="SANT"/>
    <property type="match status" value="2"/>
</dbReference>
<feature type="compositionally biased region" description="Basic residues" evidence="5">
    <location>
        <begin position="435"/>
        <end position="446"/>
    </location>
</feature>
<comment type="caution">
    <text evidence="9">The sequence shown here is derived from an EMBL/GenBank/DDBJ whole genome shotgun (WGS) entry which is preliminary data.</text>
</comment>
<feature type="compositionally biased region" description="Polar residues" evidence="5">
    <location>
        <begin position="1256"/>
        <end position="1285"/>
    </location>
</feature>
<feature type="compositionally biased region" description="Polar residues" evidence="5">
    <location>
        <begin position="764"/>
        <end position="776"/>
    </location>
</feature>
<dbReference type="SUPFAM" id="SSF57667">
    <property type="entry name" value="beta-beta-alpha zinc fingers"/>
    <property type="match status" value="1"/>
</dbReference>
<feature type="compositionally biased region" description="Acidic residues" evidence="5">
    <location>
        <begin position="651"/>
        <end position="662"/>
    </location>
</feature>
<dbReference type="PROSITE" id="PS51294">
    <property type="entry name" value="HTH_MYB"/>
    <property type="match status" value="1"/>
</dbReference>
<dbReference type="InterPro" id="IPR036236">
    <property type="entry name" value="Znf_C2H2_sf"/>
</dbReference>
<dbReference type="InterPro" id="IPR001005">
    <property type="entry name" value="SANT/Myb"/>
</dbReference>
<feature type="domain" description="C2H2-type" evidence="7">
    <location>
        <begin position="245"/>
        <end position="274"/>
    </location>
</feature>
<dbReference type="InterPro" id="IPR051651">
    <property type="entry name" value="DMTF1_DNA-bind_reg"/>
</dbReference>
<feature type="region of interest" description="Disordered" evidence="5">
    <location>
        <begin position="1423"/>
        <end position="1462"/>
    </location>
</feature>
<feature type="compositionally biased region" description="Polar residues" evidence="5">
    <location>
        <begin position="25"/>
        <end position="37"/>
    </location>
</feature>
<protein>
    <submittedName>
        <fullName evidence="9">Uncharacterized protein</fullName>
    </submittedName>
</protein>
<feature type="compositionally biased region" description="Low complexity" evidence="5">
    <location>
        <begin position="477"/>
        <end position="496"/>
    </location>
</feature>
<dbReference type="Pfam" id="PF13921">
    <property type="entry name" value="Myb_DNA-bind_6"/>
    <property type="match status" value="1"/>
</dbReference>
<dbReference type="PANTHER" id="PTHR46380">
    <property type="entry name" value="CYCLIN-D-BINDING MYB-LIKE TRANSCRIPTION FACTOR 1"/>
    <property type="match status" value="1"/>
</dbReference>
<keyword evidence="4" id="KW-0863">Zinc-finger</keyword>
<dbReference type="GO" id="GO:0000976">
    <property type="term" value="F:transcription cis-regulatory region binding"/>
    <property type="evidence" value="ECO:0007669"/>
    <property type="project" value="TreeGrafter"/>
</dbReference>
<feature type="compositionally biased region" description="Polar residues" evidence="5">
    <location>
        <begin position="590"/>
        <end position="605"/>
    </location>
</feature>
<dbReference type="InterPro" id="IPR009057">
    <property type="entry name" value="Homeodomain-like_sf"/>
</dbReference>
<feature type="compositionally biased region" description="Basic residues" evidence="5">
    <location>
        <begin position="715"/>
        <end position="725"/>
    </location>
</feature>
<feature type="compositionally biased region" description="Low complexity" evidence="5">
    <location>
        <begin position="1028"/>
        <end position="1040"/>
    </location>
</feature>
<dbReference type="SUPFAM" id="SSF46689">
    <property type="entry name" value="Homeodomain-like"/>
    <property type="match status" value="2"/>
</dbReference>
<feature type="compositionally biased region" description="Polar residues" evidence="5">
    <location>
        <begin position="46"/>
        <end position="60"/>
    </location>
</feature>
<dbReference type="GO" id="GO:0005634">
    <property type="term" value="C:nucleus"/>
    <property type="evidence" value="ECO:0007669"/>
    <property type="project" value="UniProtKB-SubCell"/>
</dbReference>
<keyword evidence="2" id="KW-0238">DNA-binding</keyword>
<feature type="compositionally biased region" description="Basic and acidic residues" evidence="5">
    <location>
        <begin position="531"/>
        <end position="551"/>
    </location>
</feature>